<reference evidence="2 3" key="1">
    <citation type="submission" date="2019-01" db="EMBL/GenBank/DDBJ databases">
        <title>Complete genome sequence of Erythrobacter flavus KJ5.</title>
        <authorList>
            <person name="Kanesaki Y."/>
            <person name="Brotosudarmo T."/>
            <person name="Moriuchi R."/>
            <person name="Awai K."/>
        </authorList>
    </citation>
    <scope>NUCLEOTIDE SEQUENCE [LARGE SCALE GENOMIC DNA]</scope>
    <source>
        <strain evidence="2 3">KJ5</strain>
    </source>
</reference>
<protein>
    <submittedName>
        <fullName evidence="2">Uncharacterized protein</fullName>
    </submittedName>
</protein>
<feature type="signal peptide" evidence="1">
    <location>
        <begin position="1"/>
        <end position="23"/>
    </location>
</feature>
<feature type="chain" id="PRO_5019179007" evidence="1">
    <location>
        <begin position="24"/>
        <end position="128"/>
    </location>
</feature>
<evidence type="ECO:0000313" key="2">
    <source>
        <dbReference type="EMBL" id="BBI19793.1"/>
    </source>
</evidence>
<keyword evidence="1" id="KW-0732">Signal</keyword>
<dbReference type="Proteomes" id="UP000290057">
    <property type="component" value="Chromosome"/>
</dbReference>
<dbReference type="EMBL" id="AP019389">
    <property type="protein sequence ID" value="BBI19793.1"/>
    <property type="molecule type" value="Genomic_DNA"/>
</dbReference>
<keyword evidence="3" id="KW-1185">Reference proteome</keyword>
<proteinExistence type="predicted"/>
<sequence length="128" mass="13514">MRTIATAATAIFLMAGGSAPLGAEPSSAPRAKLVHCGAQDCLKISGRRDSTSVIVRVNGEPVLVEGGTRWRTKLPVARLRRMSPRFARTASVTLSNPLSSTETTYEIDLPIGLLGGTTPLAPLEVTAW</sequence>
<evidence type="ECO:0000313" key="3">
    <source>
        <dbReference type="Proteomes" id="UP000290057"/>
    </source>
</evidence>
<evidence type="ECO:0000256" key="1">
    <source>
        <dbReference type="SAM" id="SignalP"/>
    </source>
</evidence>
<accession>A0A3T1CFU9</accession>
<organism evidence="2 3">
    <name type="scientific">Qipengyuania flava</name>
    <dbReference type="NCBI Taxonomy" id="192812"/>
    <lineage>
        <taxon>Bacteria</taxon>
        <taxon>Pseudomonadati</taxon>
        <taxon>Pseudomonadota</taxon>
        <taxon>Alphaproteobacteria</taxon>
        <taxon>Sphingomonadales</taxon>
        <taxon>Erythrobacteraceae</taxon>
        <taxon>Qipengyuania</taxon>
    </lineage>
</organism>
<dbReference type="AlphaFoldDB" id="A0A3T1CFU9"/>
<gene>
    <name evidence="2" type="ORF">EKJ_06400</name>
</gene>
<dbReference type="RefSeq" id="WP_130585873.1">
    <property type="nucleotide sequence ID" value="NZ_AP019389.1"/>
</dbReference>
<name>A0A3T1CFU9_9SPHN</name>